<reference evidence="1 2" key="1">
    <citation type="journal article" date="2023" name="Plants (Basel)">
        <title>Bridging the Gap: Combining Genomics and Transcriptomics Approaches to Understand Stylosanthes scabra, an Orphan Legume from the Brazilian Caatinga.</title>
        <authorList>
            <person name="Ferreira-Neto J.R.C."/>
            <person name="da Silva M.D."/>
            <person name="Binneck E."/>
            <person name="de Melo N.F."/>
            <person name="da Silva R.H."/>
            <person name="de Melo A.L.T.M."/>
            <person name="Pandolfi V."/>
            <person name="Bustamante F.O."/>
            <person name="Brasileiro-Vidal A.C."/>
            <person name="Benko-Iseppon A.M."/>
        </authorList>
    </citation>
    <scope>NUCLEOTIDE SEQUENCE [LARGE SCALE GENOMIC DNA]</scope>
    <source>
        <tissue evidence="1">Leaves</tissue>
    </source>
</reference>
<dbReference type="Gene3D" id="3.30.930.10">
    <property type="entry name" value="Bira Bifunctional Protein, Domain 2"/>
    <property type="match status" value="1"/>
</dbReference>
<accession>A0ABU6U8B5</accession>
<evidence type="ECO:0000313" key="1">
    <source>
        <dbReference type="EMBL" id="MED6155988.1"/>
    </source>
</evidence>
<dbReference type="Proteomes" id="UP001341840">
    <property type="component" value="Unassembled WGS sequence"/>
</dbReference>
<dbReference type="EMBL" id="JASCZI010120854">
    <property type="protein sequence ID" value="MED6155988.1"/>
    <property type="molecule type" value="Genomic_DNA"/>
</dbReference>
<gene>
    <name evidence="1" type="ORF">PIB30_010629</name>
</gene>
<protein>
    <submittedName>
        <fullName evidence="1">Uncharacterized protein</fullName>
    </submittedName>
</protein>
<dbReference type="SUPFAM" id="SSF55681">
    <property type="entry name" value="Class II aaRS and biotin synthetases"/>
    <property type="match status" value="1"/>
</dbReference>
<sequence length="70" mass="8441">MNVMQWTNVTRWEMCTKSFVETFEFLWQERYTAHATPQEAENEFLDETEQMQHVWLTSWTTAHALLEALS</sequence>
<keyword evidence="2" id="KW-1185">Reference proteome</keyword>
<organism evidence="1 2">
    <name type="scientific">Stylosanthes scabra</name>
    <dbReference type="NCBI Taxonomy" id="79078"/>
    <lineage>
        <taxon>Eukaryota</taxon>
        <taxon>Viridiplantae</taxon>
        <taxon>Streptophyta</taxon>
        <taxon>Embryophyta</taxon>
        <taxon>Tracheophyta</taxon>
        <taxon>Spermatophyta</taxon>
        <taxon>Magnoliopsida</taxon>
        <taxon>eudicotyledons</taxon>
        <taxon>Gunneridae</taxon>
        <taxon>Pentapetalae</taxon>
        <taxon>rosids</taxon>
        <taxon>fabids</taxon>
        <taxon>Fabales</taxon>
        <taxon>Fabaceae</taxon>
        <taxon>Papilionoideae</taxon>
        <taxon>50 kb inversion clade</taxon>
        <taxon>dalbergioids sensu lato</taxon>
        <taxon>Dalbergieae</taxon>
        <taxon>Pterocarpus clade</taxon>
        <taxon>Stylosanthes</taxon>
    </lineage>
</organism>
<proteinExistence type="predicted"/>
<name>A0ABU6U8B5_9FABA</name>
<dbReference type="InterPro" id="IPR045864">
    <property type="entry name" value="aa-tRNA-synth_II/BPL/LPL"/>
</dbReference>
<comment type="caution">
    <text evidence="1">The sequence shown here is derived from an EMBL/GenBank/DDBJ whole genome shotgun (WGS) entry which is preliminary data.</text>
</comment>
<evidence type="ECO:0000313" key="2">
    <source>
        <dbReference type="Proteomes" id="UP001341840"/>
    </source>
</evidence>